<dbReference type="Proteomes" id="UP000605144">
    <property type="component" value="Unassembled WGS sequence"/>
</dbReference>
<dbReference type="CDD" id="cd06661">
    <property type="entry name" value="GGCT_like"/>
    <property type="match status" value="1"/>
</dbReference>
<dbReference type="Gene3D" id="3.10.490.10">
    <property type="entry name" value="Gamma-glutamyl cyclotransferase-like"/>
    <property type="match status" value="1"/>
</dbReference>
<protein>
    <recommendedName>
        <fullName evidence="2">Putative gamma-glutamylcyclotransferase</fullName>
    </recommendedName>
</protein>
<dbReference type="AlphaFoldDB" id="A0A832YTV8"/>
<comment type="caution">
    <text evidence="4">The sequence shown here is derived from an EMBL/GenBank/DDBJ whole genome shotgun (WGS) entry which is preliminary data.</text>
</comment>
<dbReference type="Pfam" id="PF06094">
    <property type="entry name" value="GGACT"/>
    <property type="match status" value="1"/>
</dbReference>
<reference evidence="4" key="1">
    <citation type="journal article" date="2020" name="ISME J.">
        <title>Gammaproteobacteria mediating utilization of methyl-, sulfur- and petroleum organic compounds in deep ocean hydrothermal plumes.</title>
        <authorList>
            <person name="Zhou Z."/>
            <person name="Liu Y."/>
            <person name="Pan J."/>
            <person name="Cron B.R."/>
            <person name="Toner B.M."/>
            <person name="Anantharaman K."/>
            <person name="Breier J.A."/>
            <person name="Dick G.J."/>
            <person name="Li M."/>
        </authorList>
    </citation>
    <scope>NUCLEOTIDE SEQUENCE</scope>
    <source>
        <strain evidence="4">SZUA-1385</strain>
    </source>
</reference>
<dbReference type="PANTHER" id="PTHR31544:SF2">
    <property type="entry name" value="AIG2-LIKE PROTEIN D"/>
    <property type="match status" value="1"/>
</dbReference>
<dbReference type="InterPro" id="IPR036568">
    <property type="entry name" value="GGCT-like_sf"/>
</dbReference>
<dbReference type="InterPro" id="IPR013024">
    <property type="entry name" value="GGCT-like"/>
</dbReference>
<dbReference type="InterPro" id="IPR045038">
    <property type="entry name" value="AIG2-like"/>
</dbReference>
<feature type="domain" description="Gamma-glutamylcyclotransferase AIG2-like" evidence="3">
    <location>
        <begin position="3"/>
        <end position="102"/>
    </location>
</feature>
<dbReference type="InterPro" id="IPR009288">
    <property type="entry name" value="AIG2-like_dom"/>
</dbReference>
<evidence type="ECO:0000259" key="3">
    <source>
        <dbReference type="Pfam" id="PF06094"/>
    </source>
</evidence>
<evidence type="ECO:0000313" key="4">
    <source>
        <dbReference type="EMBL" id="HIP17329.1"/>
    </source>
</evidence>
<gene>
    <name evidence="4" type="ORF">EYG76_03380</name>
</gene>
<dbReference type="PANTHER" id="PTHR31544">
    <property type="entry name" value="AIG2-LIKE PROTEIN D"/>
    <property type="match status" value="1"/>
</dbReference>
<organism evidence="4 5">
    <name type="scientific">Methanothermococcus okinawensis</name>
    <dbReference type="NCBI Taxonomy" id="155863"/>
    <lineage>
        <taxon>Archaea</taxon>
        <taxon>Methanobacteriati</taxon>
        <taxon>Methanobacteriota</taxon>
        <taxon>Methanomada group</taxon>
        <taxon>Methanococci</taxon>
        <taxon>Methanococcales</taxon>
        <taxon>Methanococcaceae</taxon>
        <taxon>Methanothermococcus</taxon>
    </lineage>
</organism>
<sequence length="104" mass="12412">MNLFAYGELMNDEVLLKLINRIPSRKKGKIKGYEKFFDNSIGYYGIRRKEGSEVSGIILLEISNEELKRFDEFEDEGEYYHRVKTKAYTDTGEEYEVFIYLREM</sequence>
<accession>A0A832YTV8</accession>
<dbReference type="EMBL" id="DQSV01000066">
    <property type="protein sequence ID" value="HIP17329.1"/>
    <property type="molecule type" value="Genomic_DNA"/>
</dbReference>
<evidence type="ECO:0000313" key="5">
    <source>
        <dbReference type="Proteomes" id="UP000605144"/>
    </source>
</evidence>
<name>A0A832YTV8_9EURY</name>
<evidence type="ECO:0000256" key="2">
    <source>
        <dbReference type="ARBA" id="ARBA00030602"/>
    </source>
</evidence>
<proteinExistence type="predicted"/>
<evidence type="ECO:0000256" key="1">
    <source>
        <dbReference type="ARBA" id="ARBA00022679"/>
    </source>
</evidence>
<keyword evidence="1 4" id="KW-0808">Transferase</keyword>
<dbReference type="SUPFAM" id="SSF110857">
    <property type="entry name" value="Gamma-glutamyl cyclotransferase-like"/>
    <property type="match status" value="1"/>
</dbReference>
<dbReference type="GO" id="GO:0016740">
    <property type="term" value="F:transferase activity"/>
    <property type="evidence" value="ECO:0007669"/>
    <property type="project" value="UniProtKB-KW"/>
</dbReference>